<organism evidence="1 2">
    <name type="scientific">Faecalibaculum rodentium</name>
    <dbReference type="NCBI Taxonomy" id="1702221"/>
    <lineage>
        <taxon>Bacteria</taxon>
        <taxon>Bacillati</taxon>
        <taxon>Bacillota</taxon>
        <taxon>Erysipelotrichia</taxon>
        <taxon>Erysipelotrichales</taxon>
        <taxon>Erysipelotrichaceae</taxon>
        <taxon>Faecalibaculum</taxon>
    </lineage>
</organism>
<accession>A0A140DSV3</accession>
<reference evidence="1 2" key="1">
    <citation type="journal article" date="2016" name="Gut Pathog.">
        <title>Whole genome sequencing of "Faecalibaculum rodentium" ALO17, isolated from C57BL/6J laboratory mouse feces.</title>
        <authorList>
            <person name="Lim S."/>
            <person name="Chang D.H."/>
            <person name="Ahn S."/>
            <person name="Kim B.C."/>
        </authorList>
    </citation>
    <scope>NUCLEOTIDE SEQUENCE [LARGE SCALE GENOMIC DNA]</scope>
    <source>
        <strain evidence="1 2">Alo17</strain>
    </source>
</reference>
<proteinExistence type="predicted"/>
<name>A0A140DSV3_9FIRM</name>
<evidence type="ECO:0000313" key="1">
    <source>
        <dbReference type="EMBL" id="AMK53730.1"/>
    </source>
</evidence>
<evidence type="ECO:0000313" key="2">
    <source>
        <dbReference type="Proteomes" id="UP000069771"/>
    </source>
</evidence>
<dbReference type="STRING" id="1702221.AALO17_05960"/>
<keyword evidence="2" id="KW-1185">Reference proteome</keyword>
<dbReference type="KEGG" id="fro:AALO17_05960"/>
<dbReference type="EMBL" id="CP011391">
    <property type="protein sequence ID" value="AMK53730.1"/>
    <property type="molecule type" value="Genomic_DNA"/>
</dbReference>
<dbReference type="RefSeq" id="WP_067555223.1">
    <property type="nucleotide sequence ID" value="NZ_CAOZUM010000069.1"/>
</dbReference>
<sequence length="76" mass="8742">MEHLKQKWSVTCRGKGCLQLFLRDSRDNDLLPVFCSFFVMYLRRSGSAALPASIGILKKRPIEALLLKMLHDLLHD</sequence>
<protein>
    <submittedName>
        <fullName evidence="1">Uncharacterized protein</fullName>
    </submittedName>
</protein>
<gene>
    <name evidence="1" type="ORF">AALO17_05960</name>
</gene>
<dbReference type="Proteomes" id="UP000069771">
    <property type="component" value="Chromosome"/>
</dbReference>
<dbReference type="AlphaFoldDB" id="A0A140DSV3"/>